<dbReference type="CDD" id="cd02603">
    <property type="entry name" value="HAD_sEH-N_like"/>
    <property type="match status" value="1"/>
</dbReference>
<reference evidence="1 2" key="1">
    <citation type="journal article" date="2021" name="Arch. Microbiol.">
        <title>Harenicola maris gen. nov., sp. nov. isolated from the Sea of Japan shallow sediments.</title>
        <authorList>
            <person name="Romanenko L.A."/>
            <person name="Kurilenko V.V."/>
            <person name="Chernysheva N.Y."/>
            <person name="Tekutyeva L.A."/>
            <person name="Velansky P.V."/>
            <person name="Svetashev V.I."/>
            <person name="Isaeva M.P."/>
        </authorList>
    </citation>
    <scope>NUCLEOTIDE SEQUENCE [LARGE SCALE GENOMIC DNA]</scope>
    <source>
        <strain evidence="1 2">KMM 3653</strain>
    </source>
</reference>
<dbReference type="Gene3D" id="1.10.150.240">
    <property type="entry name" value="Putative phosphatase, domain 2"/>
    <property type="match status" value="1"/>
</dbReference>
<comment type="caution">
    <text evidence="1">The sequence shown here is derived from an EMBL/GenBank/DDBJ whole genome shotgun (WGS) entry which is preliminary data.</text>
</comment>
<dbReference type="Pfam" id="PF00702">
    <property type="entry name" value="Hydrolase"/>
    <property type="match status" value="1"/>
</dbReference>
<dbReference type="InterPro" id="IPR023214">
    <property type="entry name" value="HAD_sf"/>
</dbReference>
<evidence type="ECO:0000313" key="2">
    <source>
        <dbReference type="Proteomes" id="UP001315686"/>
    </source>
</evidence>
<dbReference type="PANTHER" id="PTHR43611:SF3">
    <property type="entry name" value="FLAVIN MONONUCLEOTIDE HYDROLASE 1, CHLOROPLATIC"/>
    <property type="match status" value="1"/>
</dbReference>
<sequence length="206" mass="23612">MRPEAVVFDIGNVLIEWQPERFYDSEIGEARRREMFAEVDLHGMNDQVDRGHPFRETIYAAAEDYPKWREEIRLWHDRWIEMACPVIDHSVRLLRALRGKGVPVFALSNFGIESFAYAETQYPFLGEFDRRYISGHMAVIKPDAEIYRLLEEDCGVPAGALLFADDRIDNIRAAEARGWQAHLFTGPEGWAARLVEAGLLSAEEAA</sequence>
<dbReference type="Proteomes" id="UP001315686">
    <property type="component" value="Unassembled WGS sequence"/>
</dbReference>
<dbReference type="AlphaFoldDB" id="A0AAP2CRR8"/>
<dbReference type="Gene3D" id="3.40.50.1000">
    <property type="entry name" value="HAD superfamily/HAD-like"/>
    <property type="match status" value="1"/>
</dbReference>
<dbReference type="EMBL" id="JADQAZ010000002">
    <property type="protein sequence ID" value="MBT0957366.1"/>
    <property type="molecule type" value="Genomic_DNA"/>
</dbReference>
<dbReference type="InterPro" id="IPR006439">
    <property type="entry name" value="HAD-SF_hydro_IA"/>
</dbReference>
<proteinExistence type="predicted"/>
<dbReference type="InterPro" id="IPR036412">
    <property type="entry name" value="HAD-like_sf"/>
</dbReference>
<dbReference type="SUPFAM" id="SSF56784">
    <property type="entry name" value="HAD-like"/>
    <property type="match status" value="1"/>
</dbReference>
<dbReference type="SFLD" id="SFLDG01129">
    <property type="entry name" value="C1.5:_HAD__Beta-PGM__Phosphata"/>
    <property type="match status" value="1"/>
</dbReference>
<dbReference type="RefSeq" id="WP_327793601.1">
    <property type="nucleotide sequence ID" value="NZ_JADQAZ010000002.1"/>
</dbReference>
<dbReference type="SFLD" id="SFLDS00003">
    <property type="entry name" value="Haloacid_Dehalogenase"/>
    <property type="match status" value="1"/>
</dbReference>
<name>A0AAP2CRR8_9RHOB</name>
<dbReference type="InterPro" id="IPR023198">
    <property type="entry name" value="PGP-like_dom2"/>
</dbReference>
<keyword evidence="2" id="KW-1185">Reference proteome</keyword>
<dbReference type="PRINTS" id="PR00413">
    <property type="entry name" value="HADHALOGNASE"/>
</dbReference>
<evidence type="ECO:0000313" key="1">
    <source>
        <dbReference type="EMBL" id="MBT0957366.1"/>
    </source>
</evidence>
<gene>
    <name evidence="1" type="ORF">IV417_08210</name>
</gene>
<accession>A0AAP2CRR8</accession>
<dbReference type="NCBIfam" id="TIGR01509">
    <property type="entry name" value="HAD-SF-IA-v3"/>
    <property type="match status" value="1"/>
</dbReference>
<organism evidence="1 2">
    <name type="scientific">Harenicola maris</name>
    <dbReference type="NCBI Taxonomy" id="2841044"/>
    <lineage>
        <taxon>Bacteria</taxon>
        <taxon>Pseudomonadati</taxon>
        <taxon>Pseudomonadota</taxon>
        <taxon>Alphaproteobacteria</taxon>
        <taxon>Rhodobacterales</taxon>
        <taxon>Paracoccaceae</taxon>
        <taxon>Harenicola</taxon>
    </lineage>
</organism>
<protein>
    <submittedName>
        <fullName evidence="1">HAD family phosphatase</fullName>
    </submittedName>
</protein>
<dbReference type="PANTHER" id="PTHR43611">
    <property type="entry name" value="ALPHA-D-GLUCOSE 1-PHOSPHATE PHOSPHATASE"/>
    <property type="match status" value="1"/>
</dbReference>